<name>A0A8S2MB70_9BILA</name>
<dbReference type="PANTHER" id="PTHR23248:SF63">
    <property type="entry name" value="PHOSPHOLIPID SCRAMBLASE"/>
    <property type="match status" value="1"/>
</dbReference>
<dbReference type="AlphaFoldDB" id="A0A8S2MB70"/>
<reference evidence="3" key="1">
    <citation type="submission" date="2021-02" db="EMBL/GenBank/DDBJ databases">
        <authorList>
            <person name="Nowell W R."/>
        </authorList>
    </citation>
    <scope>NUCLEOTIDE SEQUENCE</scope>
</reference>
<comment type="cofactor">
    <cofactor evidence="2">
        <name>Ca(2+)</name>
        <dbReference type="ChEBI" id="CHEBI:29108"/>
    </cofactor>
</comment>
<accession>A0A8S2MB70</accession>
<dbReference type="GO" id="GO:0005886">
    <property type="term" value="C:plasma membrane"/>
    <property type="evidence" value="ECO:0007669"/>
    <property type="project" value="TreeGrafter"/>
</dbReference>
<comment type="function">
    <text evidence="2">May mediate accelerated ATP-independent bidirectional transbilayer migration of phospholipids upon binding calcium ions that results in a loss of phospholipid asymmetry in the plasma membrane.</text>
</comment>
<keyword evidence="2" id="KW-0106">Calcium</keyword>
<dbReference type="Pfam" id="PF03803">
    <property type="entry name" value="Scramblase"/>
    <property type="match status" value="1"/>
</dbReference>
<evidence type="ECO:0000313" key="3">
    <source>
        <dbReference type="EMBL" id="CAF3943136.1"/>
    </source>
</evidence>
<dbReference type="Proteomes" id="UP000676336">
    <property type="component" value="Unassembled WGS sequence"/>
</dbReference>
<dbReference type="PANTHER" id="PTHR23248">
    <property type="entry name" value="PHOSPHOLIPID SCRAMBLASE-RELATED"/>
    <property type="match status" value="1"/>
</dbReference>
<comment type="similarity">
    <text evidence="1 2">Belongs to the phospholipid scramblase family.</text>
</comment>
<protein>
    <recommendedName>
        <fullName evidence="2">Phospholipid scramblase</fullName>
    </recommendedName>
</protein>
<dbReference type="GO" id="GO:0017128">
    <property type="term" value="F:phospholipid scramblase activity"/>
    <property type="evidence" value="ECO:0007669"/>
    <property type="project" value="InterPro"/>
</dbReference>
<keyword evidence="2" id="KW-0564">Palmitate</keyword>
<proteinExistence type="inferred from homology"/>
<feature type="non-terminal residue" evidence="3">
    <location>
        <position position="1"/>
    </location>
</feature>
<evidence type="ECO:0000256" key="1">
    <source>
        <dbReference type="ARBA" id="ARBA00005350"/>
    </source>
</evidence>
<comment type="caution">
    <text evidence="3">The sequence shown here is derived from an EMBL/GenBank/DDBJ whole genome shotgun (WGS) entry which is preliminary data.</text>
</comment>
<gene>
    <name evidence="3" type="ORF">SMN809_LOCUS8829</name>
</gene>
<keyword evidence="2" id="KW-0449">Lipoprotein</keyword>
<evidence type="ECO:0000256" key="2">
    <source>
        <dbReference type="RuleBase" id="RU363116"/>
    </source>
</evidence>
<organism evidence="3 4">
    <name type="scientific">Rotaria magnacalcarata</name>
    <dbReference type="NCBI Taxonomy" id="392030"/>
    <lineage>
        <taxon>Eukaryota</taxon>
        <taxon>Metazoa</taxon>
        <taxon>Spiralia</taxon>
        <taxon>Gnathifera</taxon>
        <taxon>Rotifera</taxon>
        <taxon>Eurotatoria</taxon>
        <taxon>Bdelloidea</taxon>
        <taxon>Philodinida</taxon>
        <taxon>Philodinidae</taxon>
        <taxon>Rotaria</taxon>
    </lineage>
</organism>
<dbReference type="EMBL" id="CAJOBI010002761">
    <property type="protein sequence ID" value="CAF3943136.1"/>
    <property type="molecule type" value="Genomic_DNA"/>
</dbReference>
<sequence length="149" mass="16627">MIESDCCQRCCCPNTREFTVNILDKSNPQEVIRIHREFKCCSCCGCWCGSCPHCMQEVTVESPPGTIIGTVTQVGTSFGMNYLIKDAYDTSTLYIIGPSCLCHGPATYCCENKFTLLGSDHETEIGAIHKKYSVFFRECCSNPDIFSMK</sequence>
<evidence type="ECO:0000313" key="4">
    <source>
        <dbReference type="Proteomes" id="UP000676336"/>
    </source>
</evidence>
<dbReference type="InterPro" id="IPR005552">
    <property type="entry name" value="Scramblase"/>
</dbReference>